<dbReference type="SUPFAM" id="SSF49899">
    <property type="entry name" value="Concanavalin A-like lectins/glucanases"/>
    <property type="match status" value="2"/>
</dbReference>
<accession>A0A814Q8F4</accession>
<sequence length="614" mass="68210">MVIGVMNNSLFNITEEQCICEMMELNGFVSALNYFATNETCQLFSFDISSILIAFNLNSSFLFINQSIISITAISTNTQLHQLRSPRQHQARPPRQPQAQLPRQHQARLHHPQPPQHRPLLPPRRLQAQHPRLHHPQPPRQRPPLPPRHHQARLLRHRPPLPLRHRQAQPPQHPVGCSASGAITHAPGGQGGESVLYTFDQTPDDYYGNYDAVPVNNPQYVSPGYNGRGYAIRLLSNKSQYLIIANYMDFYNTSLTVEAWIYPLAVLTSTTSYVDMIIYAQTNTTAQYQYMWMMLKHGKSYGTFFYDDISGSTTFQVNRWQHIAFTYDYATTTQVVYINGVVDGTNTLAPPCLITSGIQTIGSYPPIYNGGFFDGYIDQLEILFNRAKTSAEILDDATLVGYYSMDCLSYPSWDSGPNQITGVAIGLTSGDGGRIGQSYLFNTTSSYFQMTGLVLLGQSYSPFSFAMWLRPILSVTSGGTILHISSNANGTGWCIPFIGLSLQGQLLALGYNGSSTDQIIGPVLVVGQWVHIVETYSQLNGIRLYINGILYGQTNAYFYGASGVPMTATLGQPLKGTGCLHGGVQAGNYRGDIDEFYIYSRELSQTDITTLANP</sequence>
<dbReference type="Pfam" id="PF13385">
    <property type="entry name" value="Laminin_G_3"/>
    <property type="match status" value="2"/>
</dbReference>
<feature type="region of interest" description="Disordered" evidence="1">
    <location>
        <begin position="81"/>
        <end position="122"/>
    </location>
</feature>
<dbReference type="EMBL" id="CAJNOE010000280">
    <property type="protein sequence ID" value="CAF1115417.1"/>
    <property type="molecule type" value="Genomic_DNA"/>
</dbReference>
<name>A0A814Q8F4_9BILA</name>
<feature type="region of interest" description="Disordered" evidence="1">
    <location>
        <begin position="129"/>
        <end position="148"/>
    </location>
</feature>
<feature type="compositionally biased region" description="Low complexity" evidence="1">
    <location>
        <begin position="93"/>
        <end position="104"/>
    </location>
</feature>
<organism evidence="2 3">
    <name type="scientific">Adineta steineri</name>
    <dbReference type="NCBI Taxonomy" id="433720"/>
    <lineage>
        <taxon>Eukaryota</taxon>
        <taxon>Metazoa</taxon>
        <taxon>Spiralia</taxon>
        <taxon>Gnathifera</taxon>
        <taxon>Rotifera</taxon>
        <taxon>Eurotatoria</taxon>
        <taxon>Bdelloidea</taxon>
        <taxon>Adinetida</taxon>
        <taxon>Adinetidae</taxon>
        <taxon>Adineta</taxon>
    </lineage>
</organism>
<reference evidence="2" key="1">
    <citation type="submission" date="2021-02" db="EMBL/GenBank/DDBJ databases">
        <authorList>
            <person name="Nowell W R."/>
        </authorList>
    </citation>
    <scope>NUCLEOTIDE SEQUENCE</scope>
</reference>
<protein>
    <recommendedName>
        <fullName evidence="4">LamG-like jellyroll fold domain-containing protein</fullName>
    </recommendedName>
</protein>
<evidence type="ECO:0000313" key="2">
    <source>
        <dbReference type="EMBL" id="CAF1115417.1"/>
    </source>
</evidence>
<dbReference type="AlphaFoldDB" id="A0A814Q8F4"/>
<comment type="caution">
    <text evidence="2">The sequence shown here is derived from an EMBL/GenBank/DDBJ whole genome shotgun (WGS) entry which is preliminary data.</text>
</comment>
<feature type="compositionally biased region" description="Pro residues" evidence="1">
    <location>
        <begin position="112"/>
        <end position="122"/>
    </location>
</feature>
<dbReference type="InterPro" id="IPR013320">
    <property type="entry name" value="ConA-like_dom_sf"/>
</dbReference>
<gene>
    <name evidence="2" type="ORF">IZO911_LOCUS23835</name>
</gene>
<dbReference type="Proteomes" id="UP000663860">
    <property type="component" value="Unassembled WGS sequence"/>
</dbReference>
<evidence type="ECO:0000313" key="3">
    <source>
        <dbReference type="Proteomes" id="UP000663860"/>
    </source>
</evidence>
<dbReference type="Gene3D" id="2.60.120.200">
    <property type="match status" value="2"/>
</dbReference>
<evidence type="ECO:0008006" key="4">
    <source>
        <dbReference type="Google" id="ProtNLM"/>
    </source>
</evidence>
<evidence type="ECO:0000256" key="1">
    <source>
        <dbReference type="SAM" id="MobiDB-lite"/>
    </source>
</evidence>
<proteinExistence type="predicted"/>